<dbReference type="PIRSF" id="PIRSF016821">
    <property type="entry name" value="HSP15"/>
    <property type="match status" value="1"/>
</dbReference>
<dbReference type="RefSeq" id="WP_188489155.1">
    <property type="nucleotide sequence ID" value="NZ_BMCS01000001.1"/>
</dbReference>
<evidence type="ECO:0000259" key="6">
    <source>
        <dbReference type="SMART" id="SM00363"/>
    </source>
</evidence>
<dbReference type="CDD" id="cd00165">
    <property type="entry name" value="S4"/>
    <property type="match status" value="1"/>
</dbReference>
<dbReference type="EMBL" id="BMCS01000001">
    <property type="protein sequence ID" value="GGF23759.1"/>
    <property type="molecule type" value="Genomic_DNA"/>
</dbReference>
<name>A0ABQ1US24_9NOCA</name>
<dbReference type="SMART" id="SM00363">
    <property type="entry name" value="S4"/>
    <property type="match status" value="1"/>
</dbReference>
<accession>A0ABQ1US24</accession>
<dbReference type="Gene3D" id="3.10.290.10">
    <property type="entry name" value="RNA-binding S4 domain"/>
    <property type="match status" value="1"/>
</dbReference>
<proteinExistence type="inferred from homology"/>
<evidence type="ECO:0000313" key="8">
    <source>
        <dbReference type="Proteomes" id="UP000632454"/>
    </source>
</evidence>
<gene>
    <name evidence="7" type="ORF">GCM10007298_19600</name>
</gene>
<evidence type="ECO:0000256" key="4">
    <source>
        <dbReference type="PROSITE-ProRule" id="PRU00182"/>
    </source>
</evidence>
<organism evidence="7 8">
    <name type="scientific">Williamsia phyllosphaerae</name>
    <dbReference type="NCBI Taxonomy" id="885042"/>
    <lineage>
        <taxon>Bacteria</taxon>
        <taxon>Bacillati</taxon>
        <taxon>Actinomycetota</taxon>
        <taxon>Actinomycetes</taxon>
        <taxon>Mycobacteriales</taxon>
        <taxon>Nocardiaceae</taxon>
        <taxon>Williamsia</taxon>
    </lineage>
</organism>
<dbReference type="Proteomes" id="UP000632454">
    <property type="component" value="Unassembled WGS sequence"/>
</dbReference>
<dbReference type="Pfam" id="PF01479">
    <property type="entry name" value="S4"/>
    <property type="match status" value="1"/>
</dbReference>
<reference evidence="8" key="1">
    <citation type="journal article" date="2019" name="Int. J. Syst. Evol. Microbiol.">
        <title>The Global Catalogue of Microorganisms (GCM) 10K type strain sequencing project: providing services to taxonomists for standard genome sequencing and annotation.</title>
        <authorList>
            <consortium name="The Broad Institute Genomics Platform"/>
            <consortium name="The Broad Institute Genome Sequencing Center for Infectious Disease"/>
            <person name="Wu L."/>
            <person name="Ma J."/>
        </authorList>
    </citation>
    <scope>NUCLEOTIDE SEQUENCE [LARGE SCALE GENOMIC DNA]</scope>
    <source>
        <strain evidence="8">CCM 7855</strain>
    </source>
</reference>
<feature type="region of interest" description="Disordered" evidence="5">
    <location>
        <begin position="80"/>
        <end position="130"/>
    </location>
</feature>
<dbReference type="InterPro" id="IPR036986">
    <property type="entry name" value="S4_RNA-bd_sf"/>
</dbReference>
<evidence type="ECO:0000313" key="7">
    <source>
        <dbReference type="EMBL" id="GGF23759.1"/>
    </source>
</evidence>
<comment type="similarity">
    <text evidence="1">Belongs to the HSP15 family.</text>
</comment>
<comment type="caution">
    <text evidence="7">The sequence shown here is derived from an EMBL/GenBank/DDBJ whole genome shotgun (WGS) entry which is preliminary data.</text>
</comment>
<dbReference type="InterPro" id="IPR002942">
    <property type="entry name" value="S4_RNA-bd"/>
</dbReference>
<keyword evidence="8" id="KW-1185">Reference proteome</keyword>
<dbReference type="InterPro" id="IPR025708">
    <property type="entry name" value="HSP15"/>
</dbReference>
<evidence type="ECO:0000256" key="5">
    <source>
        <dbReference type="SAM" id="MobiDB-lite"/>
    </source>
</evidence>
<keyword evidence="3" id="KW-0238">DNA-binding</keyword>
<sequence length="130" mass="14202">MSEPSTRVDSWIWAVRLTKTRSAAASACRAGHVRVNGTPAKPAQHVAVGDEVRLRVAGRERIVEVARVLSKRVGPPVAAEAMIDRSPPPPPREVIASIPVRDRGAGRPTKRERRETDRLHGRDIPGGRDL</sequence>
<dbReference type="SUPFAM" id="SSF55174">
    <property type="entry name" value="Alpha-L RNA-binding motif"/>
    <property type="match status" value="1"/>
</dbReference>
<protein>
    <recommendedName>
        <fullName evidence="6">RNA-binding S4 domain-containing protein</fullName>
    </recommendedName>
</protein>
<feature type="compositionally biased region" description="Basic and acidic residues" evidence="5">
    <location>
        <begin position="112"/>
        <end position="130"/>
    </location>
</feature>
<feature type="domain" description="RNA-binding S4" evidence="6">
    <location>
        <begin position="6"/>
        <end position="68"/>
    </location>
</feature>
<evidence type="ECO:0000256" key="1">
    <source>
        <dbReference type="ARBA" id="ARBA00008396"/>
    </source>
</evidence>
<evidence type="ECO:0000256" key="2">
    <source>
        <dbReference type="ARBA" id="ARBA00022884"/>
    </source>
</evidence>
<dbReference type="PROSITE" id="PS50889">
    <property type="entry name" value="S4"/>
    <property type="match status" value="1"/>
</dbReference>
<evidence type="ECO:0000256" key="3">
    <source>
        <dbReference type="ARBA" id="ARBA00023125"/>
    </source>
</evidence>
<keyword evidence="2 4" id="KW-0694">RNA-binding</keyword>